<evidence type="ECO:0000259" key="1">
    <source>
        <dbReference type="Pfam" id="PF04149"/>
    </source>
</evidence>
<gene>
    <name evidence="2" type="ORF">DFQ14_11346</name>
</gene>
<name>A0A368VHY6_9ACTN</name>
<protein>
    <submittedName>
        <fullName evidence="2">Uncharacterized protein DUF397</fullName>
    </submittedName>
</protein>
<comment type="caution">
    <text evidence="2">The sequence shown here is derived from an EMBL/GenBank/DDBJ whole genome shotgun (WGS) entry which is preliminary data.</text>
</comment>
<dbReference type="Pfam" id="PF04149">
    <property type="entry name" value="DUF397"/>
    <property type="match status" value="1"/>
</dbReference>
<keyword evidence="3" id="KW-1185">Reference proteome</keyword>
<evidence type="ECO:0000313" key="3">
    <source>
        <dbReference type="Proteomes" id="UP000253495"/>
    </source>
</evidence>
<dbReference type="RefSeq" id="WP_114454430.1">
    <property type="nucleotide sequence ID" value="NZ_QPJC01000013.1"/>
</dbReference>
<accession>A0A368VHY6</accession>
<dbReference type="Proteomes" id="UP000253495">
    <property type="component" value="Unassembled WGS sequence"/>
</dbReference>
<dbReference type="InterPro" id="IPR007278">
    <property type="entry name" value="DUF397"/>
</dbReference>
<dbReference type="EMBL" id="QPJC01000013">
    <property type="protein sequence ID" value="RCW39964.1"/>
    <property type="molecule type" value="Genomic_DNA"/>
</dbReference>
<organism evidence="2 3">
    <name type="scientific">Halopolyspora algeriensis</name>
    <dbReference type="NCBI Taxonomy" id="1500506"/>
    <lineage>
        <taxon>Bacteria</taxon>
        <taxon>Bacillati</taxon>
        <taxon>Actinomycetota</taxon>
        <taxon>Actinomycetes</taxon>
        <taxon>Actinomycetes incertae sedis</taxon>
        <taxon>Halopolyspora</taxon>
    </lineage>
</organism>
<proteinExistence type="predicted"/>
<dbReference type="AlphaFoldDB" id="A0A368VHY6"/>
<sequence length="65" mass="7041">MSSLMWRKSSRSGTNGNCVEVAVTRDAVLVRDSKDRAGGHLGVSAPRWRSFLSRLKDGRYGGSTG</sequence>
<reference evidence="2 3" key="1">
    <citation type="submission" date="2018-07" db="EMBL/GenBank/DDBJ databases">
        <title>Genomic Encyclopedia of Type Strains, Phase III (KMG-III): the genomes of soil and plant-associated and newly described type strains.</title>
        <authorList>
            <person name="Whitman W."/>
        </authorList>
    </citation>
    <scope>NUCLEOTIDE SEQUENCE [LARGE SCALE GENOMIC DNA]</scope>
    <source>
        <strain evidence="2 3">CECT 8575</strain>
    </source>
</reference>
<evidence type="ECO:0000313" key="2">
    <source>
        <dbReference type="EMBL" id="RCW39964.1"/>
    </source>
</evidence>
<dbReference type="OrthoDB" id="3430276at2"/>
<feature type="domain" description="DUF397" evidence="1">
    <location>
        <begin position="5"/>
        <end position="56"/>
    </location>
</feature>